<keyword evidence="3" id="KW-1185">Reference proteome</keyword>
<comment type="caution">
    <text evidence="2">The sequence shown here is derived from an EMBL/GenBank/DDBJ whole genome shotgun (WGS) entry which is preliminary data.</text>
</comment>
<reference evidence="2 3" key="1">
    <citation type="journal article" date="2021" name="Sci. Rep.">
        <title>Chromosome anchoring in Senegalese sole (Solea senegalensis) reveals sex-associated markers and genome rearrangements in flatfish.</title>
        <authorList>
            <person name="Guerrero-Cozar I."/>
            <person name="Gomez-Garrido J."/>
            <person name="Berbel C."/>
            <person name="Martinez-Blanch J.F."/>
            <person name="Alioto T."/>
            <person name="Claros M.G."/>
            <person name="Gagnaire P.A."/>
            <person name="Manchado M."/>
        </authorList>
    </citation>
    <scope>NUCLEOTIDE SEQUENCE [LARGE SCALE GENOMIC DNA]</scope>
    <source>
        <strain evidence="2">Sse05_10M</strain>
    </source>
</reference>
<evidence type="ECO:0000313" key="2">
    <source>
        <dbReference type="EMBL" id="KAG7501214.1"/>
    </source>
</evidence>
<feature type="region of interest" description="Disordered" evidence="1">
    <location>
        <begin position="57"/>
        <end position="81"/>
    </location>
</feature>
<gene>
    <name evidence="2" type="ORF">JOB18_042908</name>
</gene>
<dbReference type="AlphaFoldDB" id="A0AAV6R9E4"/>
<organism evidence="2 3">
    <name type="scientific">Solea senegalensis</name>
    <name type="common">Senegalese sole</name>
    <dbReference type="NCBI Taxonomy" id="28829"/>
    <lineage>
        <taxon>Eukaryota</taxon>
        <taxon>Metazoa</taxon>
        <taxon>Chordata</taxon>
        <taxon>Craniata</taxon>
        <taxon>Vertebrata</taxon>
        <taxon>Euteleostomi</taxon>
        <taxon>Actinopterygii</taxon>
        <taxon>Neopterygii</taxon>
        <taxon>Teleostei</taxon>
        <taxon>Neoteleostei</taxon>
        <taxon>Acanthomorphata</taxon>
        <taxon>Carangaria</taxon>
        <taxon>Pleuronectiformes</taxon>
        <taxon>Pleuronectoidei</taxon>
        <taxon>Soleidae</taxon>
        <taxon>Solea</taxon>
    </lineage>
</organism>
<dbReference type="Proteomes" id="UP000693946">
    <property type="component" value="Linkage Group LG20"/>
</dbReference>
<evidence type="ECO:0000313" key="3">
    <source>
        <dbReference type="Proteomes" id="UP000693946"/>
    </source>
</evidence>
<dbReference type="EMBL" id="JAGKHQ010000013">
    <property type="protein sequence ID" value="KAG7501214.1"/>
    <property type="molecule type" value="Genomic_DNA"/>
</dbReference>
<sequence length="81" mass="8903">MPSQQPDRSAAGCHDQCRRVQAAAQTVKGEGSEGRIWKHQLRCTSEEWKSQVARGHIHSLSPIHPRGGIGPRAPKRIAMSP</sequence>
<name>A0AAV6R9E4_SOLSE</name>
<protein>
    <submittedName>
        <fullName evidence="2">Uncharacterized protein</fullName>
    </submittedName>
</protein>
<evidence type="ECO:0000256" key="1">
    <source>
        <dbReference type="SAM" id="MobiDB-lite"/>
    </source>
</evidence>
<accession>A0AAV6R9E4</accession>
<proteinExistence type="predicted"/>